<name>A0A5J4Z000_PORPP</name>
<accession>A0A5J4Z000</accession>
<feature type="domain" description="CBF1-interacting co-repressor CIR N-terminal" evidence="9">
    <location>
        <begin position="11"/>
        <end position="47"/>
    </location>
</feature>
<dbReference type="Pfam" id="PF10197">
    <property type="entry name" value="Cir_N"/>
    <property type="match status" value="1"/>
</dbReference>
<dbReference type="AlphaFoldDB" id="A0A5J4Z000"/>
<dbReference type="InterPro" id="IPR051376">
    <property type="entry name" value="CWC25_splicing_factor"/>
</dbReference>
<dbReference type="Pfam" id="PF12542">
    <property type="entry name" value="CWC25"/>
    <property type="match status" value="1"/>
</dbReference>
<dbReference type="PANTHER" id="PTHR16196:SF0">
    <property type="entry name" value="PRE-MRNA-SPLICING FACTOR CWC25 HOMOLOG"/>
    <property type="match status" value="1"/>
</dbReference>
<evidence type="ECO:0000259" key="9">
    <source>
        <dbReference type="SMART" id="SM01083"/>
    </source>
</evidence>
<keyword evidence="5" id="KW-0175">Coiled coil</keyword>
<evidence type="ECO:0000256" key="3">
    <source>
        <dbReference type="ARBA" id="ARBA00022664"/>
    </source>
</evidence>
<keyword evidence="7" id="KW-0539">Nucleus</keyword>
<evidence type="ECO:0000256" key="5">
    <source>
        <dbReference type="ARBA" id="ARBA00023054"/>
    </source>
</evidence>
<feature type="compositionally biased region" description="Basic residues" evidence="8">
    <location>
        <begin position="302"/>
        <end position="313"/>
    </location>
</feature>
<dbReference type="SMART" id="SM01083">
    <property type="entry name" value="Cir_N"/>
    <property type="match status" value="1"/>
</dbReference>
<sequence>MSALSFLNKKSWHTRTLRNNERVWQAEQRDALEEKRVAELRKQIEHERHVEDLQRIGAEVSNGASRTAAAFKSRTQLEWMYEFGKQDAQDGEREELLLGKRAASFSARDKAQQPAIVSLDAAASGASLGHEISPNTAEPFDHVRLVDAATKVREDPLSMMQVEEDRLVMTNVTMGTIPRPSESISEFDACNSGLAEDTVDIFPQNLNPRKRKHASTSSRRANGDVRRVRKSLDPLGRRPRPSEYSSDSSDSESLRDNARFSSSSSSDDTSGMRERKRQRKRNGSTSKNRSKKSCSSSSGNRRSSRRREKKSRK</sequence>
<evidence type="ECO:0000256" key="7">
    <source>
        <dbReference type="ARBA" id="ARBA00023242"/>
    </source>
</evidence>
<dbReference type="Proteomes" id="UP000324585">
    <property type="component" value="Unassembled WGS sequence"/>
</dbReference>
<proteinExistence type="inferred from homology"/>
<feature type="compositionally biased region" description="Basic residues" evidence="8">
    <location>
        <begin position="274"/>
        <end position="292"/>
    </location>
</feature>
<dbReference type="GO" id="GO:0000398">
    <property type="term" value="P:mRNA splicing, via spliceosome"/>
    <property type="evidence" value="ECO:0007669"/>
    <property type="project" value="TreeGrafter"/>
</dbReference>
<dbReference type="OrthoDB" id="21123at2759"/>
<gene>
    <name evidence="10" type="ORF">FVE85_0928</name>
</gene>
<feature type="region of interest" description="Disordered" evidence="8">
    <location>
        <begin position="201"/>
        <end position="313"/>
    </location>
</feature>
<organism evidence="10 11">
    <name type="scientific">Porphyridium purpureum</name>
    <name type="common">Red alga</name>
    <name type="synonym">Porphyridium cruentum</name>
    <dbReference type="NCBI Taxonomy" id="35688"/>
    <lineage>
        <taxon>Eukaryota</taxon>
        <taxon>Rhodophyta</taxon>
        <taxon>Bangiophyceae</taxon>
        <taxon>Porphyridiales</taxon>
        <taxon>Porphyridiaceae</taxon>
        <taxon>Porphyridium</taxon>
    </lineage>
</organism>
<evidence type="ECO:0000256" key="8">
    <source>
        <dbReference type="SAM" id="MobiDB-lite"/>
    </source>
</evidence>
<dbReference type="GO" id="GO:0005684">
    <property type="term" value="C:U2-type spliceosomal complex"/>
    <property type="evidence" value="ECO:0007669"/>
    <property type="project" value="TreeGrafter"/>
</dbReference>
<evidence type="ECO:0000256" key="4">
    <source>
        <dbReference type="ARBA" id="ARBA00022728"/>
    </source>
</evidence>
<keyword evidence="3" id="KW-0507">mRNA processing</keyword>
<evidence type="ECO:0000256" key="2">
    <source>
        <dbReference type="ARBA" id="ARBA00006695"/>
    </source>
</evidence>
<feature type="compositionally biased region" description="Basic and acidic residues" evidence="8">
    <location>
        <begin position="221"/>
        <end position="236"/>
    </location>
</feature>
<reference evidence="11" key="1">
    <citation type="journal article" date="2019" name="Nat. Commun.">
        <title>Expansion of phycobilisome linker gene families in mesophilic red algae.</title>
        <authorList>
            <person name="Lee J."/>
            <person name="Kim D."/>
            <person name="Bhattacharya D."/>
            <person name="Yoon H.S."/>
        </authorList>
    </citation>
    <scope>NUCLEOTIDE SEQUENCE [LARGE SCALE GENOMIC DNA]</scope>
    <source>
        <strain evidence="11">CCMP 1328</strain>
    </source>
</reference>
<dbReference type="PANTHER" id="PTHR16196">
    <property type="entry name" value="CELL CYCLE CONTROL PROTEIN CWF25"/>
    <property type="match status" value="1"/>
</dbReference>
<dbReference type="InterPro" id="IPR022209">
    <property type="entry name" value="CWC25"/>
</dbReference>
<evidence type="ECO:0000256" key="6">
    <source>
        <dbReference type="ARBA" id="ARBA00023187"/>
    </source>
</evidence>
<evidence type="ECO:0000313" key="11">
    <source>
        <dbReference type="Proteomes" id="UP000324585"/>
    </source>
</evidence>
<evidence type="ECO:0000313" key="10">
    <source>
        <dbReference type="EMBL" id="KAA8497199.1"/>
    </source>
</evidence>
<keyword evidence="4" id="KW-0747">Spliceosome</keyword>
<keyword evidence="11" id="KW-1185">Reference proteome</keyword>
<dbReference type="InterPro" id="IPR019339">
    <property type="entry name" value="CIR_N_dom"/>
</dbReference>
<comment type="subcellular location">
    <subcellularLocation>
        <location evidence="1">Nucleus</location>
    </subcellularLocation>
</comment>
<protein>
    <submittedName>
        <fullName evidence="10">Pre-mRNA-splicing factor cwf25</fullName>
    </submittedName>
</protein>
<evidence type="ECO:0000256" key="1">
    <source>
        <dbReference type="ARBA" id="ARBA00004123"/>
    </source>
</evidence>
<dbReference type="EMBL" id="VRMN01000002">
    <property type="protein sequence ID" value="KAA8497199.1"/>
    <property type="molecule type" value="Genomic_DNA"/>
</dbReference>
<comment type="caution">
    <text evidence="10">The sequence shown here is derived from an EMBL/GenBank/DDBJ whole genome shotgun (WGS) entry which is preliminary data.</text>
</comment>
<comment type="similarity">
    <text evidence="2">Belongs to the CWC25 family.</text>
</comment>
<keyword evidence="6" id="KW-0508">mRNA splicing</keyword>